<dbReference type="EMBL" id="CANTFM010000441">
    <property type="protein sequence ID" value="CAI5721859.1"/>
    <property type="molecule type" value="Genomic_DNA"/>
</dbReference>
<sequence length="352" mass="39980">MPTSSSLRALRVKPRRVAFSGADVIEFDAALAPVVHFCGVSSSSAEAALECEARGLSCERQLTSLYVEELQQFLRLRGFEPMGNELTKLQTQRQVVELLLVWAASVDGEEDADVLHPATLRRAQLAKKQLDGLVDDGYAFGRRFLSVATFVETLSLEELLQEAKEREVDFPKLDKQQRAAVKALDRELLGLYGTAKGRPLRSMTLRQLVTEAETRGMLGPGDKARDNKGKRSKRAWVEMLRPVMVAEVRVSKIREQEEKMLRKKIVEKLERDQEREQQQRVVQLIEVMMQRNADTNGTRVEPEDEDVILGQEDKEACDKKSQRRYKTRTFLTALAKSVCIPNEGQEDIFMKE</sequence>
<dbReference type="AlphaFoldDB" id="A0AAV0TH45"/>
<proteinExistence type="predicted"/>
<name>A0AAV0TH45_9STRA</name>
<accession>A0AAV0TH45</accession>
<protein>
    <submittedName>
        <fullName evidence="1">Uncharacterized protein</fullName>
    </submittedName>
</protein>
<gene>
    <name evidence="1" type="ORF">PDE001_LOCUS2551</name>
</gene>
<organism evidence="1 2">
    <name type="scientific">Peronospora destructor</name>
    <dbReference type="NCBI Taxonomy" id="86335"/>
    <lineage>
        <taxon>Eukaryota</taxon>
        <taxon>Sar</taxon>
        <taxon>Stramenopiles</taxon>
        <taxon>Oomycota</taxon>
        <taxon>Peronosporomycetes</taxon>
        <taxon>Peronosporales</taxon>
        <taxon>Peronosporaceae</taxon>
        <taxon>Peronospora</taxon>
    </lineage>
</organism>
<dbReference type="Proteomes" id="UP001162029">
    <property type="component" value="Unassembled WGS sequence"/>
</dbReference>
<evidence type="ECO:0000313" key="2">
    <source>
        <dbReference type="Proteomes" id="UP001162029"/>
    </source>
</evidence>
<keyword evidence="2" id="KW-1185">Reference proteome</keyword>
<reference evidence="1" key="1">
    <citation type="submission" date="2022-12" db="EMBL/GenBank/DDBJ databases">
        <authorList>
            <person name="Webb A."/>
        </authorList>
    </citation>
    <scope>NUCLEOTIDE SEQUENCE</scope>
    <source>
        <strain evidence="1">Pd1</strain>
    </source>
</reference>
<evidence type="ECO:0000313" key="1">
    <source>
        <dbReference type="EMBL" id="CAI5721859.1"/>
    </source>
</evidence>
<comment type="caution">
    <text evidence="1">The sequence shown here is derived from an EMBL/GenBank/DDBJ whole genome shotgun (WGS) entry which is preliminary data.</text>
</comment>